<gene>
    <name evidence="7" type="ORF">ACFOZ1_16170</name>
</gene>
<keyword evidence="5 6" id="KW-0472">Membrane</keyword>
<feature type="transmembrane region" description="Helical" evidence="6">
    <location>
        <begin position="223"/>
        <end position="247"/>
    </location>
</feature>
<feature type="transmembrane region" description="Helical" evidence="6">
    <location>
        <begin position="356"/>
        <end position="376"/>
    </location>
</feature>
<keyword evidence="8" id="KW-1185">Reference proteome</keyword>
<feature type="transmembrane region" description="Helical" evidence="6">
    <location>
        <begin position="278"/>
        <end position="295"/>
    </location>
</feature>
<feature type="transmembrane region" description="Helical" evidence="6">
    <location>
        <begin position="5"/>
        <end position="26"/>
    </location>
</feature>
<feature type="transmembrane region" description="Helical" evidence="6">
    <location>
        <begin position="184"/>
        <end position="203"/>
    </location>
</feature>
<keyword evidence="2" id="KW-1003">Cell membrane</keyword>
<evidence type="ECO:0000256" key="6">
    <source>
        <dbReference type="SAM" id="Phobius"/>
    </source>
</evidence>
<evidence type="ECO:0000313" key="7">
    <source>
        <dbReference type="EMBL" id="MFC4389316.1"/>
    </source>
</evidence>
<feature type="transmembrane region" description="Helical" evidence="6">
    <location>
        <begin position="156"/>
        <end position="172"/>
    </location>
</feature>
<comment type="subcellular location">
    <subcellularLocation>
        <location evidence="1">Cell membrane</location>
        <topology evidence="1">Multi-pass membrane protein</topology>
    </subcellularLocation>
</comment>
<dbReference type="Proteomes" id="UP001595880">
    <property type="component" value="Unassembled WGS sequence"/>
</dbReference>
<dbReference type="RefSeq" id="WP_390200946.1">
    <property type="nucleotide sequence ID" value="NZ_JBHSDV010000008.1"/>
</dbReference>
<feature type="transmembrane region" description="Helical" evidence="6">
    <location>
        <begin position="440"/>
        <end position="464"/>
    </location>
</feature>
<feature type="transmembrane region" description="Helical" evidence="6">
    <location>
        <begin position="84"/>
        <end position="106"/>
    </location>
</feature>
<feature type="transmembrane region" description="Helical" evidence="6">
    <location>
        <begin position="46"/>
        <end position="64"/>
    </location>
</feature>
<evidence type="ECO:0000256" key="3">
    <source>
        <dbReference type="ARBA" id="ARBA00022692"/>
    </source>
</evidence>
<organism evidence="7 8">
    <name type="scientific">Gracilibacillus marinus</name>
    <dbReference type="NCBI Taxonomy" id="630535"/>
    <lineage>
        <taxon>Bacteria</taxon>
        <taxon>Bacillati</taxon>
        <taxon>Bacillota</taxon>
        <taxon>Bacilli</taxon>
        <taxon>Bacillales</taxon>
        <taxon>Bacillaceae</taxon>
        <taxon>Gracilibacillus</taxon>
    </lineage>
</organism>
<protein>
    <submittedName>
        <fullName evidence="7">Oligosaccharide flippase family protein</fullName>
    </submittedName>
</protein>
<feature type="transmembrane region" description="Helical" evidence="6">
    <location>
        <begin position="470"/>
        <end position="490"/>
    </location>
</feature>
<feature type="transmembrane region" description="Helical" evidence="6">
    <location>
        <begin position="409"/>
        <end position="428"/>
    </location>
</feature>
<sequence>MKNNLFNGVFILMFAGIIGKVISAFYRIPLQNLTGDLGFYIYQQVYPFIGIAITLALYGLPSSIAQYVIETKEMERTRAVQKRLFLVVFLFSFFLFLLLFVTHTSIATLMGDMELQNHLRHVSWIFLFVPFVALLRGLAQASNHLAIIAHSQITEQLIRAGIIITTAIWIYQGKLSVYQIADGAIVATILAFIGAGIVLFISFKKESFNEQKVDRNDYSYRRIIKAVIIAGVIISINHMLLLFMQLADAFTVVPQLMKYHYTQTEAMEWKGIFDRGQPLLQLVTVMGSSVAMALVPQVTKFQYQTNRMKSRQQIRLTLKFCILLGIGATTGLLLLMPEINTLFYQSTDGTMSIRTLTIVLLFAPMVVVMASILQVFGYMQWTAAILIVSFGIKLLNNAIWIPMYGLQGIAMSTIIAIAFIAVCYYVLLRYWVIKTPIISFSFLNTIKATLAMVLPLILLKYIWIGIHSRIGLFLFVLVACVIGLSIYILCLTKLNVIKQRELECIPLYNKWKKRSVKE</sequence>
<evidence type="ECO:0000256" key="5">
    <source>
        <dbReference type="ARBA" id="ARBA00023136"/>
    </source>
</evidence>
<evidence type="ECO:0000313" key="8">
    <source>
        <dbReference type="Proteomes" id="UP001595880"/>
    </source>
</evidence>
<accession>A0ABV8VXS3</accession>
<dbReference type="CDD" id="cd13124">
    <property type="entry name" value="MATE_SpoVB_like"/>
    <property type="match status" value="1"/>
</dbReference>
<dbReference type="InterPro" id="IPR050833">
    <property type="entry name" value="Poly_Biosynth_Transport"/>
</dbReference>
<name>A0ABV8VXS3_9BACI</name>
<evidence type="ECO:0000256" key="4">
    <source>
        <dbReference type="ARBA" id="ARBA00022989"/>
    </source>
</evidence>
<feature type="transmembrane region" description="Helical" evidence="6">
    <location>
        <begin position="383"/>
        <end position="403"/>
    </location>
</feature>
<keyword evidence="3 6" id="KW-0812">Transmembrane</keyword>
<proteinExistence type="predicted"/>
<evidence type="ECO:0000256" key="2">
    <source>
        <dbReference type="ARBA" id="ARBA00022475"/>
    </source>
</evidence>
<dbReference type="PANTHER" id="PTHR30250:SF29">
    <property type="entry name" value="POLYSACCHARIDE BIOSYNTHESIS PROTEIN C-TERMINAL DOMAIN-CONTAINING PROTEIN"/>
    <property type="match status" value="1"/>
</dbReference>
<dbReference type="EMBL" id="JBHSDV010000008">
    <property type="protein sequence ID" value="MFC4389316.1"/>
    <property type="molecule type" value="Genomic_DNA"/>
</dbReference>
<comment type="caution">
    <text evidence="7">The sequence shown here is derived from an EMBL/GenBank/DDBJ whole genome shotgun (WGS) entry which is preliminary data.</text>
</comment>
<feature type="transmembrane region" description="Helical" evidence="6">
    <location>
        <begin position="316"/>
        <end position="336"/>
    </location>
</feature>
<dbReference type="PANTHER" id="PTHR30250">
    <property type="entry name" value="PST FAMILY PREDICTED COLANIC ACID TRANSPORTER"/>
    <property type="match status" value="1"/>
</dbReference>
<dbReference type="InterPro" id="IPR002797">
    <property type="entry name" value="Polysacc_synth"/>
</dbReference>
<reference evidence="8" key="1">
    <citation type="journal article" date="2019" name="Int. J. Syst. Evol. Microbiol.">
        <title>The Global Catalogue of Microorganisms (GCM) 10K type strain sequencing project: providing services to taxonomists for standard genome sequencing and annotation.</title>
        <authorList>
            <consortium name="The Broad Institute Genomics Platform"/>
            <consortium name="The Broad Institute Genome Sequencing Center for Infectious Disease"/>
            <person name="Wu L."/>
            <person name="Ma J."/>
        </authorList>
    </citation>
    <scope>NUCLEOTIDE SEQUENCE [LARGE SCALE GENOMIC DNA]</scope>
    <source>
        <strain evidence="8">KACC 14058</strain>
    </source>
</reference>
<feature type="transmembrane region" description="Helical" evidence="6">
    <location>
        <begin position="118"/>
        <end position="135"/>
    </location>
</feature>
<dbReference type="Pfam" id="PF01943">
    <property type="entry name" value="Polysacc_synt"/>
    <property type="match status" value="1"/>
</dbReference>
<keyword evidence="4 6" id="KW-1133">Transmembrane helix</keyword>
<evidence type="ECO:0000256" key="1">
    <source>
        <dbReference type="ARBA" id="ARBA00004651"/>
    </source>
</evidence>
<dbReference type="InterPro" id="IPR024923">
    <property type="entry name" value="PG_synth_SpoVB"/>
</dbReference>